<organism evidence="2">
    <name type="scientific">Lygus hesperus</name>
    <name type="common">Western plant bug</name>
    <dbReference type="NCBI Taxonomy" id="30085"/>
    <lineage>
        <taxon>Eukaryota</taxon>
        <taxon>Metazoa</taxon>
        <taxon>Ecdysozoa</taxon>
        <taxon>Arthropoda</taxon>
        <taxon>Hexapoda</taxon>
        <taxon>Insecta</taxon>
        <taxon>Pterygota</taxon>
        <taxon>Neoptera</taxon>
        <taxon>Paraneoptera</taxon>
        <taxon>Hemiptera</taxon>
        <taxon>Heteroptera</taxon>
        <taxon>Panheteroptera</taxon>
        <taxon>Cimicomorpha</taxon>
        <taxon>Miridae</taxon>
        <taxon>Mirini</taxon>
        <taxon>Lygus</taxon>
    </lineage>
</organism>
<feature type="transmembrane region" description="Helical" evidence="1">
    <location>
        <begin position="41"/>
        <end position="62"/>
    </location>
</feature>
<name>A0A146LFG0_LYGHE</name>
<gene>
    <name evidence="2" type="ORF">g.13210</name>
</gene>
<keyword evidence="1" id="KW-1133">Transmembrane helix</keyword>
<keyword evidence="1" id="KW-0812">Transmembrane</keyword>
<evidence type="ECO:0000256" key="1">
    <source>
        <dbReference type="SAM" id="Phobius"/>
    </source>
</evidence>
<feature type="non-terminal residue" evidence="2">
    <location>
        <position position="1"/>
    </location>
</feature>
<keyword evidence="1" id="KW-0472">Membrane</keyword>
<proteinExistence type="predicted"/>
<dbReference type="AlphaFoldDB" id="A0A146LFG0"/>
<protein>
    <submittedName>
        <fullName evidence="2">Uncharacterized protein</fullName>
    </submittedName>
</protein>
<reference evidence="2" key="1">
    <citation type="journal article" date="2016" name="Gigascience">
        <title>De novo construction of an expanded transcriptome assembly for the western tarnished plant bug, Lygus hesperus.</title>
        <authorList>
            <person name="Tassone E.E."/>
            <person name="Geib S.M."/>
            <person name="Hall B."/>
            <person name="Fabrick J.A."/>
            <person name="Brent C.S."/>
            <person name="Hull J.J."/>
        </authorList>
    </citation>
    <scope>NUCLEOTIDE SEQUENCE</scope>
</reference>
<dbReference type="EMBL" id="GDHC01012907">
    <property type="protein sequence ID" value="JAQ05722.1"/>
    <property type="molecule type" value="Transcribed_RNA"/>
</dbReference>
<accession>A0A146LFG0</accession>
<evidence type="ECO:0000313" key="2">
    <source>
        <dbReference type="EMBL" id="JAQ05722.1"/>
    </source>
</evidence>
<sequence length="144" mass="17487">KSKKAKMVYTPKYTEFNVKHVFNRFYAMWYRGLGFNRSSRLPLYFAIIATWPALAYITKYIIEQDTRDHQFKMTEVNRKMPYMNNPGGIQYTWGVPCTYLDFECYHEYRKNKFDLTKTPRDLLNERNNAKAQKYREKLQQQAHE</sequence>